<dbReference type="GeneID" id="69010958"/>
<dbReference type="AlphaFoldDB" id="A0A8H4FHK3"/>
<evidence type="ECO:0000256" key="1">
    <source>
        <dbReference type="SAM" id="MobiDB-lite"/>
    </source>
</evidence>
<organism evidence="2 3">
    <name type="scientific">Colletotrichum gloeosporioides</name>
    <name type="common">Anthracnose fungus</name>
    <name type="synonym">Glomerella cingulata</name>
    <dbReference type="NCBI Taxonomy" id="474922"/>
    <lineage>
        <taxon>Eukaryota</taxon>
        <taxon>Fungi</taxon>
        <taxon>Dikarya</taxon>
        <taxon>Ascomycota</taxon>
        <taxon>Pezizomycotina</taxon>
        <taxon>Sordariomycetes</taxon>
        <taxon>Hypocreomycetidae</taxon>
        <taxon>Glomerellales</taxon>
        <taxon>Glomerellaceae</taxon>
        <taxon>Colletotrichum</taxon>
        <taxon>Colletotrichum gloeosporioides species complex</taxon>
    </lineage>
</organism>
<sequence length="63" mass="6770">MRKKVTEAEGLELQVMEISETASEDDNPQILAIMANLASGERGEANGRSGYREGQDSAWSKGG</sequence>
<reference evidence="2" key="1">
    <citation type="journal article" date="2020" name="Phytopathology">
        <title>Genome sequence and comparative analysis of Colletotrichum gloeosporioides isolated from Liriodendron leaves.</title>
        <authorList>
            <person name="Fu F.F."/>
            <person name="Hao Z."/>
            <person name="Wang P."/>
            <person name="Lu Y."/>
            <person name="Xue L.J."/>
            <person name="Wei G."/>
            <person name="Tian Y."/>
            <person name="Baishi H."/>
            <person name="Xu H."/>
            <person name="Shi J."/>
            <person name="Cheng T."/>
            <person name="Wang G."/>
            <person name="Yi Y."/>
            <person name="Chen J."/>
        </authorList>
    </citation>
    <scope>NUCLEOTIDE SEQUENCE</scope>
    <source>
        <strain evidence="2">Lc1</strain>
    </source>
</reference>
<feature type="region of interest" description="Disordered" evidence="1">
    <location>
        <begin position="41"/>
        <end position="63"/>
    </location>
</feature>
<dbReference type="Proteomes" id="UP000613401">
    <property type="component" value="Unassembled WGS sequence"/>
</dbReference>
<gene>
    <name evidence="2" type="ORF">GCG54_00003800</name>
</gene>
<feature type="compositionally biased region" description="Basic and acidic residues" evidence="1">
    <location>
        <begin position="41"/>
        <end position="55"/>
    </location>
</feature>
<evidence type="ECO:0000313" key="3">
    <source>
        <dbReference type="Proteomes" id="UP000613401"/>
    </source>
</evidence>
<keyword evidence="3" id="KW-1185">Reference proteome</keyword>
<reference evidence="2" key="2">
    <citation type="submission" date="2020-03" db="EMBL/GenBank/DDBJ databases">
        <authorList>
            <person name="Fu F.-F."/>
            <person name="Chen J."/>
        </authorList>
    </citation>
    <scope>NUCLEOTIDE SEQUENCE</scope>
    <source>
        <strain evidence="2">Lc1</strain>
    </source>
</reference>
<name>A0A8H4FHK3_COLGL</name>
<protein>
    <submittedName>
        <fullName evidence="2">Uncharacterized protein</fullName>
    </submittedName>
</protein>
<comment type="caution">
    <text evidence="2">The sequence shown here is derived from an EMBL/GenBank/DDBJ whole genome shotgun (WGS) entry which is preliminary data.</text>
</comment>
<accession>A0A8H4FHK3</accession>
<dbReference type="EMBL" id="WVTB01000064">
    <property type="protein sequence ID" value="KAF3802340.1"/>
    <property type="molecule type" value="Genomic_DNA"/>
</dbReference>
<evidence type="ECO:0000313" key="2">
    <source>
        <dbReference type="EMBL" id="KAF3802340.1"/>
    </source>
</evidence>
<dbReference type="RefSeq" id="XP_045261499.1">
    <property type="nucleotide sequence ID" value="XM_045403867.1"/>
</dbReference>
<proteinExistence type="predicted"/>